<dbReference type="InterPro" id="IPR025736">
    <property type="entry name" value="PucR_C-HTH_dom"/>
</dbReference>
<accession>A0A1H2KJZ5</accession>
<organism evidence="3 4">
    <name type="scientific">Jiangella alkaliphila</name>
    <dbReference type="NCBI Taxonomy" id="419479"/>
    <lineage>
        <taxon>Bacteria</taxon>
        <taxon>Bacillati</taxon>
        <taxon>Actinomycetota</taxon>
        <taxon>Actinomycetes</taxon>
        <taxon>Jiangellales</taxon>
        <taxon>Jiangellaceae</taxon>
        <taxon>Jiangella</taxon>
    </lineage>
</organism>
<dbReference type="Pfam" id="PF13185">
    <property type="entry name" value="GAF_2"/>
    <property type="match status" value="1"/>
</dbReference>
<keyword evidence="4" id="KW-1185">Reference proteome</keyword>
<dbReference type="Gene3D" id="1.10.10.2840">
    <property type="entry name" value="PucR C-terminal helix-turn-helix domain"/>
    <property type="match status" value="1"/>
</dbReference>
<proteinExistence type="predicted"/>
<feature type="region of interest" description="Disordered" evidence="1">
    <location>
        <begin position="27"/>
        <end position="49"/>
    </location>
</feature>
<dbReference type="Pfam" id="PF13556">
    <property type="entry name" value="HTH_30"/>
    <property type="match status" value="1"/>
</dbReference>
<dbReference type="PANTHER" id="PTHR33744:SF1">
    <property type="entry name" value="DNA-BINDING TRANSCRIPTIONAL ACTIVATOR ADER"/>
    <property type="match status" value="1"/>
</dbReference>
<dbReference type="Gene3D" id="3.30.450.40">
    <property type="match status" value="1"/>
</dbReference>
<dbReference type="Proteomes" id="UP000182977">
    <property type="component" value="Chromosome I"/>
</dbReference>
<name>A0A1H2KJZ5_9ACTN</name>
<sequence>MPAPPAVREWVRELNRKIENPVLGDVSGALANETSPRTGSAASQTATVADTKRASYGGATHIEEGLVDESSTVQAVATIVSAVIDDVGAGPRELTQAFERLGLREDESARAADLVHRAHGESVRLRRREHEIAALFSSARELAEVRDGDLLLDRLVNRAHDIMGCDVTYLSVLDPATRELRVRTTIGAVSPEFQHLLVPAGRGLVSEIVESRTARWVGRYGTYPKPRHEPTVDRAVEAEGLVSLLGVPMLTGDDVLGVLFVATRRESVFTPEQISVLSALADHASVVLQTADMLHHLRRSEDEARRALSRLTEHLAERDRANTVHQELVQAVLRGGGVSQIAGTLAAALSRTVTIVDAEARVVADSAGAAANTTVALGRETAAAIERSRASGPCVVVEDGAVAAVTAGSEDLGALLLGPGDFELGPVDRRTVERAAQVCALVELQLKAVADTERRLQSGLVADILEAWRERGDDIARRARSFDVVPADLDTVHVFAVDGGARAGAERVLMRLLRGHGLVGECRGYVTAIVDSSRTAIDAGTLRDRIAQHTAHPVLGVTAAPAASPAELGGRFTLATRTARLLEAIGVTGRSVSTDEYLPYASVFDADAATLTAFLDATIGAVRAYDAEKGTELLATLRAFVRCNASPTRTARLLRFHTNTVLQRLDRIATILGADWRDDERLFRISLAVRLDELAHGLAGGQANHPRPGRDRG</sequence>
<evidence type="ECO:0000313" key="3">
    <source>
        <dbReference type="EMBL" id="SDU68721.1"/>
    </source>
</evidence>
<dbReference type="AlphaFoldDB" id="A0A1H2KJZ5"/>
<dbReference type="SUPFAM" id="SSF55781">
    <property type="entry name" value="GAF domain-like"/>
    <property type="match status" value="1"/>
</dbReference>
<dbReference type="InterPro" id="IPR003018">
    <property type="entry name" value="GAF"/>
</dbReference>
<reference evidence="4" key="1">
    <citation type="submission" date="2016-10" db="EMBL/GenBank/DDBJ databases">
        <authorList>
            <person name="Varghese N."/>
            <person name="Submissions S."/>
        </authorList>
    </citation>
    <scope>NUCLEOTIDE SEQUENCE [LARGE SCALE GENOMIC DNA]</scope>
    <source>
        <strain evidence="4">DSM 45079</strain>
    </source>
</reference>
<evidence type="ECO:0000259" key="2">
    <source>
        <dbReference type="SMART" id="SM00065"/>
    </source>
</evidence>
<protein>
    <submittedName>
        <fullName evidence="3">GAF domain-containing protein</fullName>
    </submittedName>
</protein>
<dbReference type="InterPro" id="IPR051448">
    <property type="entry name" value="CdaR-like_regulators"/>
</dbReference>
<dbReference type="STRING" id="419479.SAMN04488563_3898"/>
<evidence type="ECO:0000313" key="4">
    <source>
        <dbReference type="Proteomes" id="UP000182977"/>
    </source>
</evidence>
<feature type="compositionally biased region" description="Polar residues" evidence="1">
    <location>
        <begin position="32"/>
        <end position="48"/>
    </location>
</feature>
<dbReference type="EMBL" id="LT629791">
    <property type="protein sequence ID" value="SDU68721.1"/>
    <property type="molecule type" value="Genomic_DNA"/>
</dbReference>
<dbReference type="SMART" id="SM00065">
    <property type="entry name" value="GAF"/>
    <property type="match status" value="1"/>
</dbReference>
<dbReference type="OrthoDB" id="8026818at2"/>
<evidence type="ECO:0000256" key="1">
    <source>
        <dbReference type="SAM" id="MobiDB-lite"/>
    </source>
</evidence>
<dbReference type="PANTHER" id="PTHR33744">
    <property type="entry name" value="CARBOHYDRATE DIACID REGULATOR"/>
    <property type="match status" value="1"/>
</dbReference>
<dbReference type="InterPro" id="IPR029016">
    <property type="entry name" value="GAF-like_dom_sf"/>
</dbReference>
<feature type="domain" description="GAF" evidence="2">
    <location>
        <begin position="147"/>
        <end position="298"/>
    </location>
</feature>
<gene>
    <name evidence="3" type="ORF">SAMN04488563_3898</name>
</gene>
<dbReference type="InterPro" id="IPR042070">
    <property type="entry name" value="PucR_C-HTH_sf"/>
</dbReference>